<name>A0ABW2GRW8_9ACTN</name>
<keyword evidence="2" id="KW-1185">Reference proteome</keyword>
<comment type="caution">
    <text evidence="1">The sequence shown here is derived from an EMBL/GenBank/DDBJ whole genome shotgun (WGS) entry which is preliminary data.</text>
</comment>
<reference evidence="2" key="1">
    <citation type="journal article" date="2019" name="Int. J. Syst. Evol. Microbiol.">
        <title>The Global Catalogue of Microorganisms (GCM) 10K type strain sequencing project: providing services to taxonomists for standard genome sequencing and annotation.</title>
        <authorList>
            <consortium name="The Broad Institute Genomics Platform"/>
            <consortium name="The Broad Institute Genome Sequencing Center for Infectious Disease"/>
            <person name="Wu L."/>
            <person name="Ma J."/>
        </authorList>
    </citation>
    <scope>NUCLEOTIDE SEQUENCE [LARGE SCALE GENOMIC DNA]</scope>
    <source>
        <strain evidence="2">CGMCC 1.9106</strain>
    </source>
</reference>
<protein>
    <submittedName>
        <fullName evidence="1">Uncharacterized protein</fullName>
    </submittedName>
</protein>
<accession>A0ABW2GRW8</accession>
<sequence>MAVLVDFDGELLEVVAAGGLAAAHTAQIRQAVYDGRLLRFPDPAWRCAYLGAGEEKACFGVRDGDGRMFVLEVIDERTYLNGRFVGGAYFGDHRVPGLAGVPKSARATVGLRFTGLVKARQWVHGHEWARFPWRPDRRSRLDGLLTGYLRLVLGGRYERYRRRYSDVHERNVMFEVRPAGAKGAPVLARDLSGRIRLVRVGLQPIDLR</sequence>
<dbReference type="RefSeq" id="WP_376804624.1">
    <property type="nucleotide sequence ID" value="NZ_JBHTAC010000001.1"/>
</dbReference>
<dbReference type="Proteomes" id="UP001596392">
    <property type="component" value="Unassembled WGS sequence"/>
</dbReference>
<organism evidence="1 2">
    <name type="scientific">Catellatospora aurea</name>
    <dbReference type="NCBI Taxonomy" id="1337874"/>
    <lineage>
        <taxon>Bacteria</taxon>
        <taxon>Bacillati</taxon>
        <taxon>Actinomycetota</taxon>
        <taxon>Actinomycetes</taxon>
        <taxon>Micromonosporales</taxon>
        <taxon>Micromonosporaceae</taxon>
        <taxon>Catellatospora</taxon>
    </lineage>
</organism>
<evidence type="ECO:0000313" key="2">
    <source>
        <dbReference type="Proteomes" id="UP001596392"/>
    </source>
</evidence>
<dbReference type="EMBL" id="JBHTAC010000001">
    <property type="protein sequence ID" value="MFC7241146.1"/>
    <property type="molecule type" value="Genomic_DNA"/>
</dbReference>
<evidence type="ECO:0000313" key="1">
    <source>
        <dbReference type="EMBL" id="MFC7241146.1"/>
    </source>
</evidence>
<proteinExistence type="predicted"/>
<gene>
    <name evidence="1" type="ORF">ACFQO7_01515</name>
</gene>